<proteinExistence type="predicted"/>
<reference evidence="1 2" key="1">
    <citation type="submission" date="2022-05" db="EMBL/GenBank/DDBJ databases">
        <authorList>
            <consortium name="Genoscope - CEA"/>
            <person name="William W."/>
        </authorList>
    </citation>
    <scope>NUCLEOTIDE SEQUENCE [LARGE SCALE GENOMIC DNA]</scope>
</reference>
<feature type="non-terminal residue" evidence="1">
    <location>
        <position position="73"/>
    </location>
</feature>
<gene>
    <name evidence="1" type="ORF">PEVE_00032042</name>
</gene>
<evidence type="ECO:0000313" key="2">
    <source>
        <dbReference type="Proteomes" id="UP001159427"/>
    </source>
</evidence>
<accession>A0ABN8MDU6</accession>
<feature type="non-terminal residue" evidence="1">
    <location>
        <position position="1"/>
    </location>
</feature>
<dbReference type="EMBL" id="CALNXI010000463">
    <property type="protein sequence ID" value="CAH3027624.1"/>
    <property type="molecule type" value="Genomic_DNA"/>
</dbReference>
<evidence type="ECO:0000313" key="1">
    <source>
        <dbReference type="EMBL" id="CAH3027624.1"/>
    </source>
</evidence>
<sequence length="73" mass="8450">LDLIDIWRVSNPDIRRFTWRRSKYFFLTSNSLSSAITKADILPGYKTDHSLITLHLANNTNPRGPGFWKLNTS</sequence>
<dbReference type="Proteomes" id="UP001159427">
    <property type="component" value="Unassembled WGS sequence"/>
</dbReference>
<comment type="caution">
    <text evidence="1">The sequence shown here is derived from an EMBL/GenBank/DDBJ whole genome shotgun (WGS) entry which is preliminary data.</text>
</comment>
<organism evidence="1 2">
    <name type="scientific">Porites evermanni</name>
    <dbReference type="NCBI Taxonomy" id="104178"/>
    <lineage>
        <taxon>Eukaryota</taxon>
        <taxon>Metazoa</taxon>
        <taxon>Cnidaria</taxon>
        <taxon>Anthozoa</taxon>
        <taxon>Hexacorallia</taxon>
        <taxon>Scleractinia</taxon>
        <taxon>Fungiina</taxon>
        <taxon>Poritidae</taxon>
        <taxon>Porites</taxon>
    </lineage>
</organism>
<dbReference type="Gene3D" id="3.60.10.10">
    <property type="entry name" value="Endonuclease/exonuclease/phosphatase"/>
    <property type="match status" value="1"/>
</dbReference>
<name>A0ABN8MDU6_9CNID</name>
<keyword evidence="2" id="KW-1185">Reference proteome</keyword>
<protein>
    <submittedName>
        <fullName evidence="1">Uncharacterized protein</fullName>
    </submittedName>
</protein>
<dbReference type="InterPro" id="IPR036691">
    <property type="entry name" value="Endo/exonu/phosph_ase_sf"/>
</dbReference>